<evidence type="ECO:0000259" key="1">
    <source>
        <dbReference type="Pfam" id="PF07727"/>
    </source>
</evidence>
<dbReference type="OrthoDB" id="1645289at2759"/>
<name>A0A5B6V4V1_9ROSI</name>
<proteinExistence type="predicted"/>
<keyword evidence="3" id="KW-1185">Reference proteome</keyword>
<evidence type="ECO:0000313" key="2">
    <source>
        <dbReference type="EMBL" id="KAA3464053.1"/>
    </source>
</evidence>
<comment type="caution">
    <text evidence="2">The sequence shown here is derived from an EMBL/GenBank/DDBJ whole genome shotgun (WGS) entry which is preliminary data.</text>
</comment>
<evidence type="ECO:0000313" key="3">
    <source>
        <dbReference type="Proteomes" id="UP000325315"/>
    </source>
</evidence>
<reference evidence="3" key="1">
    <citation type="journal article" date="2019" name="Plant Biotechnol. J.">
        <title>Genome sequencing of the Australian wild diploid species Gossypium australe highlights disease resistance and delayed gland morphogenesis.</title>
        <authorList>
            <person name="Cai Y."/>
            <person name="Cai X."/>
            <person name="Wang Q."/>
            <person name="Wang P."/>
            <person name="Zhang Y."/>
            <person name="Cai C."/>
            <person name="Xu Y."/>
            <person name="Wang K."/>
            <person name="Zhou Z."/>
            <person name="Wang C."/>
            <person name="Geng S."/>
            <person name="Li B."/>
            <person name="Dong Q."/>
            <person name="Hou Y."/>
            <person name="Wang H."/>
            <person name="Ai P."/>
            <person name="Liu Z."/>
            <person name="Yi F."/>
            <person name="Sun M."/>
            <person name="An G."/>
            <person name="Cheng J."/>
            <person name="Zhang Y."/>
            <person name="Shi Q."/>
            <person name="Xie Y."/>
            <person name="Shi X."/>
            <person name="Chang Y."/>
            <person name="Huang F."/>
            <person name="Chen Y."/>
            <person name="Hong S."/>
            <person name="Mi L."/>
            <person name="Sun Q."/>
            <person name="Zhang L."/>
            <person name="Zhou B."/>
            <person name="Peng R."/>
            <person name="Zhang X."/>
            <person name="Liu F."/>
        </authorList>
    </citation>
    <scope>NUCLEOTIDE SEQUENCE [LARGE SCALE GENOMIC DNA]</scope>
    <source>
        <strain evidence="3">cv. PA1801</strain>
    </source>
</reference>
<dbReference type="InterPro" id="IPR013103">
    <property type="entry name" value="RVT_2"/>
</dbReference>
<protein>
    <submittedName>
        <fullName evidence="2">Gag/pol protein</fullName>
    </submittedName>
</protein>
<feature type="domain" description="Reverse transcriptase Ty1/copia-type" evidence="1">
    <location>
        <begin position="8"/>
        <end position="145"/>
    </location>
</feature>
<dbReference type="AlphaFoldDB" id="A0A5B6V4V1"/>
<accession>A0A5B6V4V1</accession>
<organism evidence="2 3">
    <name type="scientific">Gossypium australe</name>
    <dbReference type="NCBI Taxonomy" id="47621"/>
    <lineage>
        <taxon>Eukaryota</taxon>
        <taxon>Viridiplantae</taxon>
        <taxon>Streptophyta</taxon>
        <taxon>Embryophyta</taxon>
        <taxon>Tracheophyta</taxon>
        <taxon>Spermatophyta</taxon>
        <taxon>Magnoliopsida</taxon>
        <taxon>eudicotyledons</taxon>
        <taxon>Gunneridae</taxon>
        <taxon>Pentapetalae</taxon>
        <taxon>rosids</taxon>
        <taxon>malvids</taxon>
        <taxon>Malvales</taxon>
        <taxon>Malvaceae</taxon>
        <taxon>Malvoideae</taxon>
        <taxon>Gossypium</taxon>
    </lineage>
</organism>
<dbReference type="Pfam" id="PF07727">
    <property type="entry name" value="RVT_2"/>
    <property type="match status" value="1"/>
</dbReference>
<sequence>MQTTRYIAKGIEYKVCKLLRSIYELKQASHSWNQRFDQAIKTFGFEQNVDEHCAYKHLGDAKVVFLFLYIDDILLIRNDVGTMSLVKLWLTQRFNMKDLGEANFFPEIQILRDRKNKVIALSRASYIGKILECYSMTDSKKGNQPSVSGFYLSLNDYPKITGERENMRKPIEWKSVKQTCTTDPTMEVKYVAGFQNTKEAIWFSKL</sequence>
<gene>
    <name evidence="2" type="ORF">EPI10_008350</name>
</gene>
<dbReference type="EMBL" id="SMMG02000008">
    <property type="protein sequence ID" value="KAA3464053.1"/>
    <property type="molecule type" value="Genomic_DNA"/>
</dbReference>
<dbReference type="Proteomes" id="UP000325315">
    <property type="component" value="Unassembled WGS sequence"/>
</dbReference>